<evidence type="ECO:0000313" key="12">
    <source>
        <dbReference type="Proteomes" id="UP000661691"/>
    </source>
</evidence>
<dbReference type="GO" id="GO:0009927">
    <property type="term" value="F:histidine phosphotransfer kinase activity"/>
    <property type="evidence" value="ECO:0007669"/>
    <property type="project" value="TreeGrafter"/>
</dbReference>
<comment type="caution">
    <text evidence="11">The sequence shown here is derived from an EMBL/GenBank/DDBJ whole genome shotgun (WGS) entry which is preliminary data.</text>
</comment>
<dbReference type="PANTHER" id="PTHR43047">
    <property type="entry name" value="TWO-COMPONENT HISTIDINE PROTEIN KINASE"/>
    <property type="match status" value="1"/>
</dbReference>
<evidence type="ECO:0000256" key="6">
    <source>
        <dbReference type="ARBA" id="ARBA00022741"/>
    </source>
</evidence>
<keyword evidence="9" id="KW-0902">Two-component regulatory system</keyword>
<keyword evidence="4" id="KW-0597">Phosphoprotein</keyword>
<evidence type="ECO:0000259" key="10">
    <source>
        <dbReference type="PROSITE" id="PS50109"/>
    </source>
</evidence>
<feature type="domain" description="Histidine kinase" evidence="10">
    <location>
        <begin position="18"/>
        <end position="128"/>
    </location>
</feature>
<dbReference type="PANTHER" id="PTHR43047:SF52">
    <property type="entry name" value="SENSOR HISTIDINE KINASE YVRG"/>
    <property type="match status" value="1"/>
</dbReference>
<dbReference type="SMART" id="SM00387">
    <property type="entry name" value="HATPase_c"/>
    <property type="match status" value="1"/>
</dbReference>
<dbReference type="GO" id="GO:0000155">
    <property type="term" value="F:phosphorelay sensor kinase activity"/>
    <property type="evidence" value="ECO:0007669"/>
    <property type="project" value="TreeGrafter"/>
</dbReference>
<dbReference type="Gene3D" id="3.30.565.10">
    <property type="entry name" value="Histidine kinase-like ATPase, C-terminal domain"/>
    <property type="match status" value="1"/>
</dbReference>
<keyword evidence="5" id="KW-0808">Transferase</keyword>
<evidence type="ECO:0000256" key="1">
    <source>
        <dbReference type="ARBA" id="ARBA00000085"/>
    </source>
</evidence>
<comment type="subcellular location">
    <subcellularLocation>
        <location evidence="2">Cell membrane</location>
        <topology evidence="2">Multi-pass membrane protein</topology>
    </subcellularLocation>
</comment>
<organism evidence="11 12">
    <name type="scientific">Polycladospora coralii</name>
    <dbReference type="NCBI Taxonomy" id="2771432"/>
    <lineage>
        <taxon>Bacteria</taxon>
        <taxon>Bacillati</taxon>
        <taxon>Bacillota</taxon>
        <taxon>Bacilli</taxon>
        <taxon>Bacillales</taxon>
        <taxon>Thermoactinomycetaceae</taxon>
        <taxon>Polycladospora</taxon>
    </lineage>
</organism>
<accession>A0A926NDS6</accession>
<proteinExistence type="predicted"/>
<evidence type="ECO:0000256" key="8">
    <source>
        <dbReference type="ARBA" id="ARBA00022840"/>
    </source>
</evidence>
<evidence type="ECO:0000256" key="7">
    <source>
        <dbReference type="ARBA" id="ARBA00022777"/>
    </source>
</evidence>
<dbReference type="PROSITE" id="PS50109">
    <property type="entry name" value="HIS_KIN"/>
    <property type="match status" value="1"/>
</dbReference>
<dbReference type="InterPro" id="IPR005467">
    <property type="entry name" value="His_kinase_dom"/>
</dbReference>
<dbReference type="PRINTS" id="PR00344">
    <property type="entry name" value="BCTRLSENSOR"/>
</dbReference>
<comment type="catalytic activity">
    <reaction evidence="1">
        <text>ATP + protein L-histidine = ADP + protein N-phospho-L-histidine.</text>
        <dbReference type="EC" id="2.7.13.3"/>
    </reaction>
</comment>
<dbReference type="InterPro" id="IPR004358">
    <property type="entry name" value="Sig_transdc_His_kin-like_C"/>
</dbReference>
<name>A0A926NDS6_9BACL</name>
<evidence type="ECO:0000256" key="2">
    <source>
        <dbReference type="ARBA" id="ARBA00004651"/>
    </source>
</evidence>
<evidence type="ECO:0000256" key="4">
    <source>
        <dbReference type="ARBA" id="ARBA00022553"/>
    </source>
</evidence>
<dbReference type="InterPro" id="IPR036890">
    <property type="entry name" value="HATPase_C_sf"/>
</dbReference>
<reference evidence="11" key="1">
    <citation type="submission" date="2020-09" db="EMBL/GenBank/DDBJ databases">
        <title>A novel bacterium of genus Hazenella, isolated from South China Sea.</title>
        <authorList>
            <person name="Huang H."/>
            <person name="Mo K."/>
            <person name="Hu Y."/>
        </authorList>
    </citation>
    <scope>NUCLEOTIDE SEQUENCE</scope>
    <source>
        <strain evidence="11">IB182357</strain>
    </source>
</reference>
<dbReference type="SUPFAM" id="SSF55874">
    <property type="entry name" value="ATPase domain of HSP90 chaperone/DNA topoisomerase II/histidine kinase"/>
    <property type="match status" value="1"/>
</dbReference>
<dbReference type="EC" id="2.7.13.3" evidence="3"/>
<dbReference type="AlphaFoldDB" id="A0A926NDS6"/>
<gene>
    <name evidence="11" type="ORF">IC620_14440</name>
</gene>
<dbReference type="InterPro" id="IPR003594">
    <property type="entry name" value="HATPase_dom"/>
</dbReference>
<dbReference type="CDD" id="cd00075">
    <property type="entry name" value="HATPase"/>
    <property type="match status" value="1"/>
</dbReference>
<evidence type="ECO:0000256" key="9">
    <source>
        <dbReference type="ARBA" id="ARBA00023012"/>
    </source>
</evidence>
<evidence type="ECO:0000256" key="3">
    <source>
        <dbReference type="ARBA" id="ARBA00012438"/>
    </source>
</evidence>
<dbReference type="GO" id="GO:0005524">
    <property type="term" value="F:ATP binding"/>
    <property type="evidence" value="ECO:0007669"/>
    <property type="project" value="UniProtKB-KW"/>
</dbReference>
<dbReference type="GO" id="GO:0005886">
    <property type="term" value="C:plasma membrane"/>
    <property type="evidence" value="ECO:0007669"/>
    <property type="project" value="UniProtKB-SubCell"/>
</dbReference>
<keyword evidence="7" id="KW-0418">Kinase</keyword>
<evidence type="ECO:0000256" key="5">
    <source>
        <dbReference type="ARBA" id="ARBA00022679"/>
    </source>
</evidence>
<dbReference type="Proteomes" id="UP000661691">
    <property type="component" value="Unassembled WGS sequence"/>
</dbReference>
<sequence>MRHISNHPHNGTVIASIDSKWFQRVIDNLLENAVKYNPSGTTITVSISLIEQHLIKITIEDNGIGMDKETLDKLFQRYYRGTNTSDSGNGTGLGMAITKQLVQLHGGSINVKSTPQKGTTVRIIFPLF</sequence>
<keyword evidence="6" id="KW-0547">Nucleotide-binding</keyword>
<evidence type="ECO:0000313" key="11">
    <source>
        <dbReference type="EMBL" id="MBD1373550.1"/>
    </source>
</evidence>
<dbReference type="FunFam" id="3.30.565.10:FF:000006">
    <property type="entry name" value="Sensor histidine kinase WalK"/>
    <property type="match status" value="1"/>
</dbReference>
<protein>
    <recommendedName>
        <fullName evidence="3">histidine kinase</fullName>
        <ecNumber evidence="3">2.7.13.3</ecNumber>
    </recommendedName>
</protein>
<keyword evidence="8 11" id="KW-0067">ATP-binding</keyword>
<dbReference type="EMBL" id="JACXAH010000027">
    <property type="protein sequence ID" value="MBD1373550.1"/>
    <property type="molecule type" value="Genomic_DNA"/>
</dbReference>
<keyword evidence="12" id="KW-1185">Reference proteome</keyword>
<dbReference type="Pfam" id="PF02518">
    <property type="entry name" value="HATPase_c"/>
    <property type="match status" value="1"/>
</dbReference>